<dbReference type="Proteomes" id="UP001220377">
    <property type="component" value="Chromosome"/>
</dbReference>
<sequence length="74" mass="8563">MSQTRNLVPIIRKAQSGDPAAMTQLMKKFDPLIKNNARYGRTYLDEDEYQSLRLLVFIMIQAFDLDLYLNGGNH</sequence>
<evidence type="ECO:0000313" key="2">
    <source>
        <dbReference type="EMBL" id="WDF82224.1"/>
    </source>
</evidence>
<name>A0ABY7WT56_9LACO</name>
<dbReference type="EMBL" id="CP117884">
    <property type="protein sequence ID" value="WDF82224.1"/>
    <property type="molecule type" value="Genomic_DNA"/>
</dbReference>
<organism evidence="2 3">
    <name type="scientific">Lacticaseibacillus pabuli</name>
    <dbReference type="NCBI Taxonomy" id="3025672"/>
    <lineage>
        <taxon>Bacteria</taxon>
        <taxon>Bacillati</taxon>
        <taxon>Bacillota</taxon>
        <taxon>Bacilli</taxon>
        <taxon>Lactobacillales</taxon>
        <taxon>Lactobacillaceae</taxon>
        <taxon>Lacticaseibacillus</taxon>
    </lineage>
</organism>
<proteinExistence type="predicted"/>
<reference evidence="2 3" key="1">
    <citation type="submission" date="2023-02" db="EMBL/GenBank/DDBJ databases">
        <title>Genome sequence of Lacticaseibacillus sp. KACC 23028.</title>
        <authorList>
            <person name="Kim S."/>
            <person name="Heo J."/>
            <person name="Kwon S.-W."/>
        </authorList>
    </citation>
    <scope>NUCLEOTIDE SEQUENCE [LARGE SCALE GENOMIC DNA]</scope>
    <source>
        <strain evidence="2 3">KACC 23028</strain>
    </source>
</reference>
<evidence type="ECO:0000259" key="1">
    <source>
        <dbReference type="Pfam" id="PF12645"/>
    </source>
</evidence>
<dbReference type="RefSeq" id="WP_274259538.1">
    <property type="nucleotide sequence ID" value="NZ_CP117884.1"/>
</dbReference>
<evidence type="ECO:0000313" key="3">
    <source>
        <dbReference type="Proteomes" id="UP001220377"/>
    </source>
</evidence>
<accession>A0ABY7WT56</accession>
<dbReference type="InterPro" id="IPR024760">
    <property type="entry name" value="HTH_dom_conjug_TS-like"/>
</dbReference>
<keyword evidence="3" id="KW-1185">Reference proteome</keyword>
<feature type="domain" description="Helix-turn-helix conjugative transposon-like" evidence="1">
    <location>
        <begin position="9"/>
        <end position="64"/>
    </location>
</feature>
<gene>
    <name evidence="2" type="ORF">PQ472_10070</name>
</gene>
<protein>
    <submittedName>
        <fullName evidence="2">Helix-turn-helix domain-containing protein</fullName>
    </submittedName>
</protein>
<dbReference type="Pfam" id="PF12645">
    <property type="entry name" value="HTH_16"/>
    <property type="match status" value="1"/>
</dbReference>